<dbReference type="Pfam" id="PF09362">
    <property type="entry name" value="DUF1996"/>
    <property type="match status" value="1"/>
</dbReference>
<dbReference type="PANTHER" id="PTHR43662:SF3">
    <property type="entry name" value="DOMAIN PROTEIN, PUTATIVE (AFU_ORTHOLOGUE AFUA_6G11970)-RELATED"/>
    <property type="match status" value="1"/>
</dbReference>
<reference evidence="3" key="1">
    <citation type="journal article" date="2019" name="Int. J. Syst. Evol. Microbiol.">
        <title>The Global Catalogue of Microorganisms (GCM) 10K type strain sequencing project: providing services to taxonomists for standard genome sequencing and annotation.</title>
        <authorList>
            <consortium name="The Broad Institute Genomics Platform"/>
            <consortium name="The Broad Institute Genome Sequencing Center for Infectious Disease"/>
            <person name="Wu L."/>
            <person name="Ma J."/>
        </authorList>
    </citation>
    <scope>NUCLEOTIDE SEQUENCE [LARGE SCALE GENOMIC DNA]</scope>
    <source>
        <strain evidence="3">JCM 17326</strain>
    </source>
</reference>
<evidence type="ECO:0000259" key="1">
    <source>
        <dbReference type="PROSITE" id="PS50022"/>
    </source>
</evidence>
<feature type="domain" description="F5/8 type C" evidence="1">
    <location>
        <begin position="28"/>
        <end position="164"/>
    </location>
</feature>
<dbReference type="InterPro" id="IPR008979">
    <property type="entry name" value="Galactose-bd-like_sf"/>
</dbReference>
<gene>
    <name evidence="2" type="ORF">GCM10022419_080140</name>
</gene>
<comment type="caution">
    <text evidence="2">The sequence shown here is derived from an EMBL/GenBank/DDBJ whole genome shotgun (WGS) entry which is preliminary data.</text>
</comment>
<dbReference type="InterPro" id="IPR018535">
    <property type="entry name" value="DUF1996"/>
</dbReference>
<evidence type="ECO:0000313" key="3">
    <source>
        <dbReference type="Proteomes" id="UP001500630"/>
    </source>
</evidence>
<accession>A0ABP6YLG2</accession>
<keyword evidence="3" id="KW-1185">Reference proteome</keyword>
<organism evidence="2 3">
    <name type="scientific">Nonomuraea rosea</name>
    <dbReference type="NCBI Taxonomy" id="638574"/>
    <lineage>
        <taxon>Bacteria</taxon>
        <taxon>Bacillati</taxon>
        <taxon>Actinomycetota</taxon>
        <taxon>Actinomycetes</taxon>
        <taxon>Streptosporangiales</taxon>
        <taxon>Streptosporangiaceae</taxon>
        <taxon>Nonomuraea</taxon>
    </lineage>
</organism>
<proteinExistence type="predicted"/>
<dbReference type="Gene3D" id="2.60.120.260">
    <property type="entry name" value="Galactose-binding domain-like"/>
    <property type="match status" value="1"/>
</dbReference>
<evidence type="ECO:0000313" key="2">
    <source>
        <dbReference type="EMBL" id="GAA3586016.1"/>
    </source>
</evidence>
<dbReference type="Pfam" id="PF00754">
    <property type="entry name" value="F5_F8_type_C"/>
    <property type="match status" value="1"/>
</dbReference>
<protein>
    <recommendedName>
        <fullName evidence="1">F5/8 type C domain-containing protein</fullName>
    </recommendedName>
</protein>
<dbReference type="SUPFAM" id="SSF49785">
    <property type="entry name" value="Galactose-binding domain-like"/>
    <property type="match status" value="1"/>
</dbReference>
<dbReference type="EMBL" id="BAABDQ010000022">
    <property type="protein sequence ID" value="GAA3586016.1"/>
    <property type="molecule type" value="Genomic_DNA"/>
</dbReference>
<name>A0ABP6YLG2_9ACTN</name>
<dbReference type="InterPro" id="IPR000421">
    <property type="entry name" value="FA58C"/>
</dbReference>
<dbReference type="PROSITE" id="PS50022">
    <property type="entry name" value="FA58C_3"/>
    <property type="match status" value="1"/>
</dbReference>
<dbReference type="PANTHER" id="PTHR43662">
    <property type="match status" value="1"/>
</dbReference>
<sequence length="449" mass="47783">MDPSRSLGIYRLGLFFATLIALLATGLAIVPPASAADGLLSQGRPAFASSSEGGAFPASAAFDGNPGTRWASAQSDPQWIQVDLGAAATISRVALTWEGAYARAFKIQTSPDASAWTDVYSTTTGSGGTQTLNVSGAGRYVRMSGTARGTGYGYSLWEFQVFGTANGQPTLPPTSPPPSEPATHHEFQANCSVTANRPDDPIVFPGLPGASHMHTFVGNTTTNAASTLNSLLAGGTSCTNHHDKSAYWFPSFYKGSQLIEPVGPQVIYYKSGILDYSKVRTFPQGMRFVVGSPNATLAEFRDSPGAVEGFECGDLSRLYDLPSACPAGSQVNVRFQAPSCWDGVHLDSADHKSHLAYPVNGECTVSHPVPVPMLEFKIAFPASGDLSQARLASGRGYSWHYDFFNAWTPAILQALVTHCINGGLQCNPRGYDLYKPYRGAALTENYELP</sequence>
<dbReference type="Proteomes" id="UP001500630">
    <property type="component" value="Unassembled WGS sequence"/>
</dbReference>